<reference evidence="1" key="1">
    <citation type="submission" date="2014-09" db="EMBL/GenBank/DDBJ databases">
        <authorList>
            <person name="Magalhaes I.L.F."/>
            <person name="Oliveira U."/>
            <person name="Santos F.R."/>
            <person name="Vidigal T.H.D.A."/>
            <person name="Brescovit A.D."/>
            <person name="Santos A.J."/>
        </authorList>
    </citation>
    <scope>NUCLEOTIDE SEQUENCE</scope>
    <source>
        <tissue evidence="1">Shoot tissue taken approximately 20 cm above the soil surface</tissue>
    </source>
</reference>
<dbReference type="AlphaFoldDB" id="A0A0A9DC01"/>
<proteinExistence type="predicted"/>
<name>A0A0A9DC01_ARUDO</name>
<sequence>MLQKFSGGRRWWSCDDAPAQSIQSVACRYRRGVSSTIAREVFGTLVECTSTVILL</sequence>
<protein>
    <submittedName>
        <fullName evidence="1">Uncharacterized protein</fullName>
    </submittedName>
</protein>
<accession>A0A0A9DC01</accession>
<dbReference type="EMBL" id="GBRH01214730">
    <property type="protein sequence ID" value="JAD83165.1"/>
    <property type="molecule type" value="Transcribed_RNA"/>
</dbReference>
<organism evidence="1">
    <name type="scientific">Arundo donax</name>
    <name type="common">Giant reed</name>
    <name type="synonym">Donax arundinaceus</name>
    <dbReference type="NCBI Taxonomy" id="35708"/>
    <lineage>
        <taxon>Eukaryota</taxon>
        <taxon>Viridiplantae</taxon>
        <taxon>Streptophyta</taxon>
        <taxon>Embryophyta</taxon>
        <taxon>Tracheophyta</taxon>
        <taxon>Spermatophyta</taxon>
        <taxon>Magnoliopsida</taxon>
        <taxon>Liliopsida</taxon>
        <taxon>Poales</taxon>
        <taxon>Poaceae</taxon>
        <taxon>PACMAD clade</taxon>
        <taxon>Arundinoideae</taxon>
        <taxon>Arundineae</taxon>
        <taxon>Arundo</taxon>
    </lineage>
</organism>
<reference evidence="1" key="2">
    <citation type="journal article" date="2015" name="Data Brief">
        <title>Shoot transcriptome of the giant reed, Arundo donax.</title>
        <authorList>
            <person name="Barrero R.A."/>
            <person name="Guerrero F.D."/>
            <person name="Moolhuijzen P."/>
            <person name="Goolsby J.A."/>
            <person name="Tidwell J."/>
            <person name="Bellgard S.E."/>
            <person name="Bellgard M.I."/>
        </authorList>
    </citation>
    <scope>NUCLEOTIDE SEQUENCE</scope>
    <source>
        <tissue evidence="1">Shoot tissue taken approximately 20 cm above the soil surface</tissue>
    </source>
</reference>
<evidence type="ECO:0000313" key="1">
    <source>
        <dbReference type="EMBL" id="JAD83165.1"/>
    </source>
</evidence>